<dbReference type="Gene3D" id="3.30.70.270">
    <property type="match status" value="2"/>
</dbReference>
<keyword evidence="4" id="KW-1185">Reference proteome</keyword>
<dbReference type="SUPFAM" id="SSF56672">
    <property type="entry name" value="DNA/RNA polymerases"/>
    <property type="match status" value="1"/>
</dbReference>
<sequence>MFKDQVGKNMEIYVDDMIVKSRQAETHLSDLAETFRTLRKYKMRLNPAKCTFGITSGKFLGFIVHQRGIDANPDKIKAIQEMQPPKTIKEVQRLTGRLAALSRFISRVGDKSSTFFRALKSAKDFKWTPECEKAFRQLKSHIENLPQLASVKDGESLGLYLAATDRAVSSVLITLDKAGKKPIYYISHVLAGPELRYPPIERIALALILASRKLRPYFQTHPIKVITDQSLRQILSKFDVAGRMLKWSVELGEFDIEYEPRKVIKGQVLADFLSELAPSEVPANPNPEWTLHIDGSANSERGGVSLVLKDPSGHIYEHALRLGFKATNNEAEYEALLFGLKVAAELGA</sequence>
<dbReference type="PROSITE" id="PS50879">
    <property type="entry name" value="RNASE_H_1"/>
    <property type="match status" value="1"/>
</dbReference>
<dbReference type="InterPro" id="IPR002156">
    <property type="entry name" value="RNaseH_domain"/>
</dbReference>
<evidence type="ECO:0000313" key="4">
    <source>
        <dbReference type="Proteomes" id="UP001222027"/>
    </source>
</evidence>
<evidence type="ECO:0008006" key="5">
    <source>
        <dbReference type="Google" id="ProtNLM"/>
    </source>
</evidence>
<dbReference type="InterPro" id="IPR036397">
    <property type="entry name" value="RNaseH_sf"/>
</dbReference>
<evidence type="ECO:0000259" key="2">
    <source>
        <dbReference type="PROSITE" id="PS50879"/>
    </source>
</evidence>
<dbReference type="PROSITE" id="PS50878">
    <property type="entry name" value="RT_POL"/>
    <property type="match status" value="1"/>
</dbReference>
<dbReference type="PANTHER" id="PTHR48475:SF2">
    <property type="entry name" value="RIBONUCLEASE H"/>
    <property type="match status" value="1"/>
</dbReference>
<dbReference type="SUPFAM" id="SSF53098">
    <property type="entry name" value="Ribonuclease H-like"/>
    <property type="match status" value="1"/>
</dbReference>
<dbReference type="GO" id="GO:0003676">
    <property type="term" value="F:nucleic acid binding"/>
    <property type="evidence" value="ECO:0007669"/>
    <property type="project" value="InterPro"/>
</dbReference>
<dbReference type="InterPro" id="IPR043128">
    <property type="entry name" value="Rev_trsase/Diguanyl_cyclase"/>
</dbReference>
<dbReference type="Pfam" id="PF00078">
    <property type="entry name" value="RVT_1"/>
    <property type="match status" value="1"/>
</dbReference>
<name>A0AAV8QPY5_ENSVE</name>
<evidence type="ECO:0000313" key="3">
    <source>
        <dbReference type="EMBL" id="KAJ8478748.1"/>
    </source>
</evidence>
<protein>
    <recommendedName>
        <fullName evidence="5">Reverse transcriptase domain-containing protein</fullName>
    </recommendedName>
</protein>
<dbReference type="InterPro" id="IPR000477">
    <property type="entry name" value="RT_dom"/>
</dbReference>
<feature type="domain" description="Reverse transcriptase" evidence="1">
    <location>
        <begin position="1"/>
        <end position="64"/>
    </location>
</feature>
<accession>A0AAV8QPY5</accession>
<dbReference type="InterPro" id="IPR043502">
    <property type="entry name" value="DNA/RNA_pol_sf"/>
</dbReference>
<evidence type="ECO:0000259" key="1">
    <source>
        <dbReference type="PROSITE" id="PS50878"/>
    </source>
</evidence>
<dbReference type="InterPro" id="IPR012337">
    <property type="entry name" value="RNaseH-like_sf"/>
</dbReference>
<dbReference type="EMBL" id="JAQQAF010000006">
    <property type="protein sequence ID" value="KAJ8478748.1"/>
    <property type="molecule type" value="Genomic_DNA"/>
</dbReference>
<dbReference type="AlphaFoldDB" id="A0AAV8QPY5"/>
<dbReference type="PANTHER" id="PTHR48475">
    <property type="entry name" value="RIBONUCLEASE H"/>
    <property type="match status" value="1"/>
</dbReference>
<dbReference type="Pfam" id="PF17919">
    <property type="entry name" value="RT_RNaseH_2"/>
    <property type="match status" value="1"/>
</dbReference>
<dbReference type="Pfam" id="PF13456">
    <property type="entry name" value="RVT_3"/>
    <property type="match status" value="1"/>
</dbReference>
<proteinExistence type="predicted"/>
<dbReference type="GO" id="GO:0004523">
    <property type="term" value="F:RNA-DNA hybrid ribonuclease activity"/>
    <property type="evidence" value="ECO:0007669"/>
    <property type="project" value="InterPro"/>
</dbReference>
<dbReference type="InterPro" id="IPR041577">
    <property type="entry name" value="RT_RNaseH_2"/>
</dbReference>
<dbReference type="Proteomes" id="UP001222027">
    <property type="component" value="Unassembled WGS sequence"/>
</dbReference>
<comment type="caution">
    <text evidence="3">The sequence shown here is derived from an EMBL/GenBank/DDBJ whole genome shotgun (WGS) entry which is preliminary data.</text>
</comment>
<reference evidence="3 4" key="1">
    <citation type="submission" date="2022-12" db="EMBL/GenBank/DDBJ databases">
        <title>Chromosome-scale assembly of the Ensete ventricosum genome.</title>
        <authorList>
            <person name="Dussert Y."/>
            <person name="Stocks J."/>
            <person name="Wendawek A."/>
            <person name="Woldeyes F."/>
            <person name="Nichols R.A."/>
            <person name="Borrell J.S."/>
        </authorList>
    </citation>
    <scope>NUCLEOTIDE SEQUENCE [LARGE SCALE GENOMIC DNA]</scope>
    <source>
        <strain evidence="4">cv. Maze</strain>
        <tissue evidence="3">Seeds</tissue>
    </source>
</reference>
<dbReference type="Gene3D" id="3.30.420.10">
    <property type="entry name" value="Ribonuclease H-like superfamily/Ribonuclease H"/>
    <property type="match status" value="1"/>
</dbReference>
<gene>
    <name evidence="3" type="ORF">OPV22_022475</name>
</gene>
<organism evidence="3 4">
    <name type="scientific">Ensete ventricosum</name>
    <name type="common">Abyssinian banana</name>
    <name type="synonym">Musa ensete</name>
    <dbReference type="NCBI Taxonomy" id="4639"/>
    <lineage>
        <taxon>Eukaryota</taxon>
        <taxon>Viridiplantae</taxon>
        <taxon>Streptophyta</taxon>
        <taxon>Embryophyta</taxon>
        <taxon>Tracheophyta</taxon>
        <taxon>Spermatophyta</taxon>
        <taxon>Magnoliopsida</taxon>
        <taxon>Liliopsida</taxon>
        <taxon>Zingiberales</taxon>
        <taxon>Musaceae</taxon>
        <taxon>Ensete</taxon>
    </lineage>
</organism>
<feature type="domain" description="RNase H type-1" evidence="2">
    <location>
        <begin position="285"/>
        <end position="348"/>
    </location>
</feature>